<evidence type="ECO:0000313" key="3">
    <source>
        <dbReference type="EMBL" id="QQV76036.1"/>
    </source>
</evidence>
<dbReference type="NCBIfam" id="NF001095">
    <property type="entry name" value="PRK00124.1"/>
    <property type="match status" value="1"/>
</dbReference>
<dbReference type="RefSeq" id="WP_202090830.1">
    <property type="nucleotide sequence ID" value="NZ_CP061035.1"/>
</dbReference>
<organism evidence="3 4">
    <name type="scientific">Sphingomonas aliaeris</name>
    <dbReference type="NCBI Taxonomy" id="2759526"/>
    <lineage>
        <taxon>Bacteria</taxon>
        <taxon>Pseudomonadati</taxon>
        <taxon>Pseudomonadota</taxon>
        <taxon>Alphaproteobacteria</taxon>
        <taxon>Sphingomonadales</taxon>
        <taxon>Sphingomonadaceae</taxon>
        <taxon>Sphingomonas</taxon>
    </lineage>
</organism>
<dbReference type="HAMAP" id="MF_00489">
    <property type="entry name" value="UPF0178"/>
    <property type="match status" value="1"/>
</dbReference>
<dbReference type="EMBL" id="CP061035">
    <property type="protein sequence ID" value="QQV76036.1"/>
    <property type="molecule type" value="Genomic_DNA"/>
</dbReference>
<proteinExistence type="inferred from homology"/>
<accession>A0A974NSF2</accession>
<dbReference type="KEGG" id="sari:H5J25_10725"/>
<dbReference type="PANTHER" id="PTHR35146">
    <property type="entry name" value="UPF0178 PROTEIN YAII"/>
    <property type="match status" value="1"/>
</dbReference>
<sequence>MTVRILVDGDACPVKDEIYRVAYRTEVPVTIVANSHFRIPAHPLIDRIVVSDGFDAADDWIAEHSDAASIVVTADILLADRCLKAGATVLSPTGKPFTNASIGGAIATRAIMADLRAGGDAIGGPAPFSKTDRSRFLSALDQAIVRSKRR</sequence>
<protein>
    <recommendedName>
        <fullName evidence="2">UPF0178 protein H5J25_10725</fullName>
    </recommendedName>
</protein>
<evidence type="ECO:0000313" key="4">
    <source>
        <dbReference type="Proteomes" id="UP000595894"/>
    </source>
</evidence>
<comment type="similarity">
    <text evidence="1 2">Belongs to the UPF0178 family.</text>
</comment>
<keyword evidence="4" id="KW-1185">Reference proteome</keyword>
<gene>
    <name evidence="3" type="ORF">H5J25_10725</name>
</gene>
<name>A0A974NSF2_9SPHN</name>
<dbReference type="PANTHER" id="PTHR35146:SF1">
    <property type="entry name" value="UPF0178 PROTEIN YAII"/>
    <property type="match status" value="1"/>
</dbReference>
<dbReference type="Proteomes" id="UP000595894">
    <property type="component" value="Chromosome"/>
</dbReference>
<dbReference type="Pfam" id="PF02639">
    <property type="entry name" value="DUF188"/>
    <property type="match status" value="1"/>
</dbReference>
<dbReference type="AlphaFoldDB" id="A0A974NSF2"/>
<reference evidence="4" key="1">
    <citation type="submission" date="2020-09" db="EMBL/GenBank/DDBJ databases">
        <title>Sphingomonas sp., a new species isolated from pork steak.</title>
        <authorList>
            <person name="Heidler von Heilborn D."/>
        </authorList>
    </citation>
    <scope>NUCLEOTIDE SEQUENCE [LARGE SCALE GENOMIC DNA]</scope>
</reference>
<evidence type="ECO:0000256" key="2">
    <source>
        <dbReference type="HAMAP-Rule" id="MF_00489"/>
    </source>
</evidence>
<dbReference type="InterPro" id="IPR003791">
    <property type="entry name" value="UPF0178"/>
</dbReference>
<evidence type="ECO:0000256" key="1">
    <source>
        <dbReference type="ARBA" id="ARBA00008522"/>
    </source>
</evidence>